<dbReference type="GO" id="GO:0020037">
    <property type="term" value="F:heme binding"/>
    <property type="evidence" value="ECO:0007669"/>
    <property type="project" value="InterPro"/>
</dbReference>
<dbReference type="Pfam" id="PF00067">
    <property type="entry name" value="p450"/>
    <property type="match status" value="1"/>
</dbReference>
<dbReference type="AlphaFoldDB" id="A0A2T4UJS2"/>
<proteinExistence type="inferred from homology"/>
<organism evidence="2 3">
    <name type="scientific">Paraconexibacter algicola</name>
    <dbReference type="NCBI Taxonomy" id="2133960"/>
    <lineage>
        <taxon>Bacteria</taxon>
        <taxon>Bacillati</taxon>
        <taxon>Actinomycetota</taxon>
        <taxon>Thermoleophilia</taxon>
        <taxon>Solirubrobacterales</taxon>
        <taxon>Paraconexibacteraceae</taxon>
        <taxon>Paraconexibacter</taxon>
    </lineage>
</organism>
<dbReference type="Proteomes" id="UP000240739">
    <property type="component" value="Unassembled WGS sequence"/>
</dbReference>
<evidence type="ECO:0000313" key="3">
    <source>
        <dbReference type="Proteomes" id="UP000240739"/>
    </source>
</evidence>
<sequence>MSTPAASRPTIDSPDADISARDFWAKPYMDRDREVFERFRQEAPVSWHRPYESTLMPPDEDTPGFWSLWKHEDIRAVSRNAKTFISSQGFLMEDFPEAVATMSQSFLFMDDPEHQQMRSLVSQAFTPRRMRQIEGWVHEEVVKLCEEVGQKGDIDFANEFAKELPGRIFADFFGVHDGEVRATIMDAAEKMLAWDDPEAQQGRDALETYGEEAMRLLDICFELVEERRVNPGEDLISWLVAAEVDGRTLEDWEIGAFFSLLGSAANDTTRHSLAHALNLFTVHEDQRALLMSDFDRHIDGAVEEVLRYSTPVMHFRRTATHDTEIRGVKIAEGEKVVMWYVSGNHDEEAFADHTRFDITRETRNAHLGFGGGGPHYCMGAALGRQMVKYGLTEVFRRFPDIEAHEPHFQTNNFINGVHSMRTTWTVPSA</sequence>
<name>A0A2T4UJS2_9ACTN</name>
<dbReference type="Gene3D" id="1.10.630.10">
    <property type="entry name" value="Cytochrome P450"/>
    <property type="match status" value="1"/>
</dbReference>
<dbReference type="GO" id="GO:0036199">
    <property type="term" value="F:cholest-4-en-3-one 26-monooxygenase activity"/>
    <property type="evidence" value="ECO:0007669"/>
    <property type="project" value="TreeGrafter"/>
</dbReference>
<evidence type="ECO:0000313" key="2">
    <source>
        <dbReference type="EMBL" id="PTL59480.1"/>
    </source>
</evidence>
<evidence type="ECO:0000256" key="1">
    <source>
        <dbReference type="ARBA" id="ARBA00010617"/>
    </source>
</evidence>
<dbReference type="GO" id="GO:0006707">
    <property type="term" value="P:cholesterol catabolic process"/>
    <property type="evidence" value="ECO:0007669"/>
    <property type="project" value="TreeGrafter"/>
</dbReference>
<dbReference type="SUPFAM" id="SSF48264">
    <property type="entry name" value="Cytochrome P450"/>
    <property type="match status" value="1"/>
</dbReference>
<dbReference type="InterPro" id="IPR002397">
    <property type="entry name" value="Cyt_P450_B"/>
</dbReference>
<dbReference type="InterPro" id="IPR036396">
    <property type="entry name" value="Cyt_P450_sf"/>
</dbReference>
<dbReference type="RefSeq" id="WP_107568125.1">
    <property type="nucleotide sequence ID" value="NZ_PYYB01000001.1"/>
</dbReference>
<reference evidence="2 3" key="1">
    <citation type="submission" date="2018-03" db="EMBL/GenBank/DDBJ databases">
        <title>Aquarubrobacter algicola gen. nov., sp. nov., a novel actinobacterium isolated from shallow eutrophic lake during the end of cyanobacterial harmful algal blooms.</title>
        <authorList>
            <person name="Chun S.J."/>
        </authorList>
    </citation>
    <scope>NUCLEOTIDE SEQUENCE [LARGE SCALE GENOMIC DNA]</scope>
    <source>
        <strain evidence="2 3">Seoho-28</strain>
    </source>
</reference>
<dbReference type="GO" id="GO:0008395">
    <property type="term" value="F:steroid hydroxylase activity"/>
    <property type="evidence" value="ECO:0007669"/>
    <property type="project" value="TreeGrafter"/>
</dbReference>
<dbReference type="InterPro" id="IPR001128">
    <property type="entry name" value="Cyt_P450"/>
</dbReference>
<protein>
    <submittedName>
        <fullName evidence="2">Cytochrome P450</fullName>
    </submittedName>
</protein>
<dbReference type="EMBL" id="PYYB01000001">
    <property type="protein sequence ID" value="PTL59480.1"/>
    <property type="molecule type" value="Genomic_DNA"/>
</dbReference>
<accession>A0A2T4UJS2</accession>
<keyword evidence="3" id="KW-1185">Reference proteome</keyword>
<dbReference type="GO" id="GO:0005506">
    <property type="term" value="F:iron ion binding"/>
    <property type="evidence" value="ECO:0007669"/>
    <property type="project" value="InterPro"/>
</dbReference>
<dbReference type="PRINTS" id="PR00359">
    <property type="entry name" value="BP450"/>
</dbReference>
<dbReference type="PANTHER" id="PTHR46696">
    <property type="entry name" value="P450, PUTATIVE (EUROFUNG)-RELATED"/>
    <property type="match status" value="1"/>
</dbReference>
<comment type="caution">
    <text evidence="2">The sequence shown here is derived from an EMBL/GenBank/DDBJ whole genome shotgun (WGS) entry which is preliminary data.</text>
</comment>
<comment type="similarity">
    <text evidence="1">Belongs to the cytochrome P450 family.</text>
</comment>
<dbReference type="OrthoDB" id="5241086at2"/>
<dbReference type="PANTHER" id="PTHR46696:SF4">
    <property type="entry name" value="BIOTIN BIOSYNTHESIS CYTOCHROME P450"/>
    <property type="match status" value="1"/>
</dbReference>
<dbReference type="CDD" id="cd11033">
    <property type="entry name" value="CYP142-like"/>
    <property type="match status" value="1"/>
</dbReference>
<gene>
    <name evidence="2" type="ORF">C7Y72_07375</name>
</gene>